<dbReference type="OrthoDB" id="1737200at2759"/>
<comment type="caution">
    <text evidence="3">The sequence shown here is derived from an EMBL/GenBank/DDBJ whole genome shotgun (WGS) entry which is preliminary data.</text>
</comment>
<feature type="domain" description="MATH" evidence="2">
    <location>
        <begin position="284"/>
        <end position="428"/>
    </location>
</feature>
<dbReference type="PROSITE" id="PS50144">
    <property type="entry name" value="MATH"/>
    <property type="match status" value="1"/>
</dbReference>
<keyword evidence="4" id="KW-1185">Reference proteome</keyword>
<reference evidence="3" key="1">
    <citation type="submission" date="2022-03" db="EMBL/GenBank/DDBJ databases">
        <authorList>
            <person name="Sayadi A."/>
        </authorList>
    </citation>
    <scope>NUCLEOTIDE SEQUENCE</scope>
</reference>
<evidence type="ECO:0000313" key="4">
    <source>
        <dbReference type="Proteomes" id="UP001152888"/>
    </source>
</evidence>
<evidence type="ECO:0000256" key="1">
    <source>
        <dbReference type="SAM" id="Coils"/>
    </source>
</evidence>
<dbReference type="Proteomes" id="UP001152888">
    <property type="component" value="Unassembled WGS sequence"/>
</dbReference>
<dbReference type="InterPro" id="IPR002083">
    <property type="entry name" value="MATH/TRAF_dom"/>
</dbReference>
<keyword evidence="1" id="KW-0175">Coiled coil</keyword>
<evidence type="ECO:0000313" key="3">
    <source>
        <dbReference type="EMBL" id="CAH1987785.1"/>
    </source>
</evidence>
<dbReference type="InterPro" id="IPR008974">
    <property type="entry name" value="TRAF-like"/>
</dbReference>
<accession>A0A9P0L954</accession>
<proteinExistence type="predicted"/>
<dbReference type="Gene3D" id="2.60.210.10">
    <property type="entry name" value="Apoptosis, Tumor Necrosis Factor Receptor Associated Protein 2, Chain A"/>
    <property type="match status" value="1"/>
</dbReference>
<dbReference type="PANTHER" id="PTHR10131:SF138">
    <property type="entry name" value="RE66324P"/>
    <property type="match status" value="1"/>
</dbReference>
<evidence type="ECO:0000259" key="2">
    <source>
        <dbReference type="PROSITE" id="PS50144"/>
    </source>
</evidence>
<organism evidence="3 4">
    <name type="scientific">Acanthoscelides obtectus</name>
    <name type="common">Bean weevil</name>
    <name type="synonym">Bruchus obtectus</name>
    <dbReference type="NCBI Taxonomy" id="200917"/>
    <lineage>
        <taxon>Eukaryota</taxon>
        <taxon>Metazoa</taxon>
        <taxon>Ecdysozoa</taxon>
        <taxon>Arthropoda</taxon>
        <taxon>Hexapoda</taxon>
        <taxon>Insecta</taxon>
        <taxon>Pterygota</taxon>
        <taxon>Neoptera</taxon>
        <taxon>Endopterygota</taxon>
        <taxon>Coleoptera</taxon>
        <taxon>Polyphaga</taxon>
        <taxon>Cucujiformia</taxon>
        <taxon>Chrysomeloidea</taxon>
        <taxon>Chrysomelidae</taxon>
        <taxon>Bruchinae</taxon>
        <taxon>Bruchini</taxon>
        <taxon>Acanthoscelides</taxon>
    </lineage>
</organism>
<dbReference type="AlphaFoldDB" id="A0A9P0L954"/>
<sequence length="438" mass="51425">MTYDVSVVYYNYLKCYVKVIKFGGKATTNFFNNRHYNGYQKPETRFQEDISKLSKRLADIERRCAQQSHQNSQLPNVMQTCDAMKNSLMQHSLDIEKLRYHHKSFSDWRSNLEVQLNNLKQAAAMLQNAKKETDLHFMTLQDRIILLEKLQIEFNYMRDSFIQEQNYTRQMGKNVEQEFKDLKALFATENATSGALIDDQKRMIENLKHEIDDVRKTVDEQKAKLTNVVFDLRAASQIASEAVEKMEIQERDFTETKKEINQIKLDLEILEGLSTSTEVIAIKPGRLIWKITDFENKMLRAKEFSSVFKSPIFFTHDYGYKIRVLMYMNGIKKWKDRYTLLCIHVLKGDYDMLLKWPCHIEATITVRDLEDVEKGKPISKFITAKRQCGDEEGEEPQESSSSYIFIPHSTLMKPNYVKENTMFIDIKIQKHSKSETSL</sequence>
<dbReference type="SUPFAM" id="SSF49599">
    <property type="entry name" value="TRAF domain-like"/>
    <property type="match status" value="1"/>
</dbReference>
<gene>
    <name evidence="3" type="ORF">ACAOBT_LOCUS18057</name>
</gene>
<dbReference type="Pfam" id="PF22486">
    <property type="entry name" value="MATH_2"/>
    <property type="match status" value="1"/>
</dbReference>
<name>A0A9P0L954_ACAOB</name>
<dbReference type="EMBL" id="CAKOFQ010007027">
    <property type="protein sequence ID" value="CAH1987785.1"/>
    <property type="molecule type" value="Genomic_DNA"/>
</dbReference>
<protein>
    <recommendedName>
        <fullName evidence="2">MATH domain-containing protein</fullName>
    </recommendedName>
</protein>
<dbReference type="PANTHER" id="PTHR10131">
    <property type="entry name" value="TNF RECEPTOR ASSOCIATED FACTOR"/>
    <property type="match status" value="1"/>
</dbReference>
<feature type="coiled-coil region" evidence="1">
    <location>
        <begin position="43"/>
        <end position="70"/>
    </location>
</feature>
<feature type="coiled-coil region" evidence="1">
    <location>
        <begin position="197"/>
        <end position="224"/>
    </location>
</feature>